<dbReference type="Gene3D" id="1.10.10.10">
    <property type="entry name" value="Winged helix-like DNA-binding domain superfamily/Winged helix DNA-binding domain"/>
    <property type="match status" value="1"/>
</dbReference>
<name>A0A5N5QHK4_9AGAM</name>
<feature type="compositionally biased region" description="Polar residues" evidence="4">
    <location>
        <begin position="1093"/>
        <end position="1104"/>
    </location>
</feature>
<feature type="compositionally biased region" description="Basic and acidic residues" evidence="4">
    <location>
        <begin position="1158"/>
        <end position="1169"/>
    </location>
</feature>
<feature type="region of interest" description="Disordered" evidence="4">
    <location>
        <begin position="749"/>
        <end position="805"/>
    </location>
</feature>
<feature type="compositionally biased region" description="Polar residues" evidence="4">
    <location>
        <begin position="363"/>
        <end position="384"/>
    </location>
</feature>
<dbReference type="InterPro" id="IPR036390">
    <property type="entry name" value="WH_DNA-bd_sf"/>
</dbReference>
<feature type="compositionally biased region" description="Low complexity" evidence="4">
    <location>
        <begin position="935"/>
        <end position="947"/>
    </location>
</feature>
<dbReference type="Pfam" id="PF00498">
    <property type="entry name" value="FHA"/>
    <property type="match status" value="1"/>
</dbReference>
<feature type="compositionally biased region" description="Polar residues" evidence="4">
    <location>
        <begin position="1111"/>
        <end position="1120"/>
    </location>
</feature>
<feature type="region of interest" description="Disordered" evidence="4">
    <location>
        <begin position="1040"/>
        <end position="1189"/>
    </location>
</feature>
<dbReference type="GO" id="GO:0005634">
    <property type="term" value="C:nucleus"/>
    <property type="evidence" value="ECO:0007669"/>
    <property type="project" value="UniProtKB-SubCell"/>
</dbReference>
<keyword evidence="1 3" id="KW-0238">DNA-binding</keyword>
<feature type="compositionally biased region" description="Acidic residues" evidence="4">
    <location>
        <begin position="520"/>
        <end position="534"/>
    </location>
</feature>
<organism evidence="7 8">
    <name type="scientific">Ceratobasidium theobromae</name>
    <dbReference type="NCBI Taxonomy" id="1582974"/>
    <lineage>
        <taxon>Eukaryota</taxon>
        <taxon>Fungi</taxon>
        <taxon>Dikarya</taxon>
        <taxon>Basidiomycota</taxon>
        <taxon>Agaricomycotina</taxon>
        <taxon>Agaricomycetes</taxon>
        <taxon>Cantharellales</taxon>
        <taxon>Ceratobasidiaceae</taxon>
        <taxon>Ceratobasidium</taxon>
    </lineage>
</organism>
<evidence type="ECO:0000259" key="6">
    <source>
        <dbReference type="PROSITE" id="PS50039"/>
    </source>
</evidence>
<dbReference type="EMBL" id="SSOP01000122">
    <property type="protein sequence ID" value="KAB5591109.1"/>
    <property type="molecule type" value="Genomic_DNA"/>
</dbReference>
<dbReference type="InterPro" id="IPR001766">
    <property type="entry name" value="Fork_head_dom"/>
</dbReference>
<keyword evidence="2 3" id="KW-0539">Nucleus</keyword>
<evidence type="ECO:0000256" key="2">
    <source>
        <dbReference type="ARBA" id="ARBA00023242"/>
    </source>
</evidence>
<evidence type="ECO:0000256" key="1">
    <source>
        <dbReference type="ARBA" id="ARBA00023125"/>
    </source>
</evidence>
<accession>A0A5N5QHK4</accession>
<dbReference type="SUPFAM" id="SSF46785">
    <property type="entry name" value="Winged helix' DNA-binding domain"/>
    <property type="match status" value="1"/>
</dbReference>
<feature type="compositionally biased region" description="Polar residues" evidence="4">
    <location>
        <begin position="257"/>
        <end position="274"/>
    </location>
</feature>
<feature type="compositionally biased region" description="Low complexity" evidence="4">
    <location>
        <begin position="1"/>
        <end position="15"/>
    </location>
</feature>
<dbReference type="InterPro" id="IPR036388">
    <property type="entry name" value="WH-like_DNA-bd_sf"/>
</dbReference>
<feature type="region of interest" description="Disordered" evidence="4">
    <location>
        <begin position="848"/>
        <end position="877"/>
    </location>
</feature>
<evidence type="ECO:0000256" key="4">
    <source>
        <dbReference type="SAM" id="MobiDB-lite"/>
    </source>
</evidence>
<feature type="region of interest" description="Disordered" evidence="4">
    <location>
        <begin position="913"/>
        <end position="958"/>
    </location>
</feature>
<feature type="region of interest" description="Disordered" evidence="4">
    <location>
        <begin position="1"/>
        <end position="33"/>
    </location>
</feature>
<evidence type="ECO:0000256" key="3">
    <source>
        <dbReference type="PROSITE-ProRule" id="PRU00089"/>
    </source>
</evidence>
<feature type="compositionally biased region" description="Polar residues" evidence="4">
    <location>
        <begin position="849"/>
        <end position="868"/>
    </location>
</feature>
<feature type="DNA-binding region" description="Fork-head" evidence="3">
    <location>
        <begin position="407"/>
        <end position="504"/>
    </location>
</feature>
<dbReference type="InterPro" id="IPR008984">
    <property type="entry name" value="SMAD_FHA_dom_sf"/>
</dbReference>
<keyword evidence="8" id="KW-1185">Reference proteome</keyword>
<dbReference type="GO" id="GO:0043565">
    <property type="term" value="F:sequence-specific DNA binding"/>
    <property type="evidence" value="ECO:0007669"/>
    <property type="project" value="InterPro"/>
</dbReference>
<dbReference type="GO" id="GO:0003700">
    <property type="term" value="F:DNA-binding transcription factor activity"/>
    <property type="evidence" value="ECO:0007669"/>
    <property type="project" value="InterPro"/>
</dbReference>
<dbReference type="Proteomes" id="UP000383932">
    <property type="component" value="Unassembled WGS sequence"/>
</dbReference>
<dbReference type="Gene3D" id="2.60.200.20">
    <property type="match status" value="1"/>
</dbReference>
<dbReference type="Pfam" id="PF00250">
    <property type="entry name" value="Forkhead"/>
    <property type="match status" value="1"/>
</dbReference>
<feature type="compositionally biased region" description="Basic and acidic residues" evidence="4">
    <location>
        <begin position="551"/>
        <end position="579"/>
    </location>
</feature>
<feature type="domain" description="FHA" evidence="5">
    <location>
        <begin position="146"/>
        <end position="198"/>
    </location>
</feature>
<dbReference type="GO" id="GO:0060962">
    <property type="term" value="P:regulation of ribosomal protein gene transcription by RNA polymerase II"/>
    <property type="evidence" value="ECO:0007669"/>
    <property type="project" value="InterPro"/>
</dbReference>
<evidence type="ECO:0000313" key="8">
    <source>
        <dbReference type="Proteomes" id="UP000383932"/>
    </source>
</evidence>
<dbReference type="PANTHER" id="PTHR21712">
    <property type="entry name" value="PRE-RRNA-PROCESSING PROTEIN FHL1"/>
    <property type="match status" value="1"/>
</dbReference>
<feature type="domain" description="Fork-head" evidence="6">
    <location>
        <begin position="407"/>
        <end position="504"/>
    </location>
</feature>
<dbReference type="SMART" id="SM00339">
    <property type="entry name" value="FH"/>
    <property type="match status" value="1"/>
</dbReference>
<dbReference type="OrthoDB" id="5954824at2759"/>
<dbReference type="InterPro" id="IPR000253">
    <property type="entry name" value="FHA_dom"/>
</dbReference>
<dbReference type="SUPFAM" id="SSF49879">
    <property type="entry name" value="SMAD/FHA domain"/>
    <property type="match status" value="1"/>
</dbReference>
<gene>
    <name evidence="7" type="ORF">CTheo_5434</name>
</gene>
<evidence type="ECO:0000313" key="7">
    <source>
        <dbReference type="EMBL" id="KAB5591109.1"/>
    </source>
</evidence>
<dbReference type="PANTHER" id="PTHR21712:SF29">
    <property type="entry name" value="PRE-RRNA-PROCESSING PROTEIN FHL1"/>
    <property type="match status" value="1"/>
</dbReference>
<feature type="compositionally biased region" description="Basic residues" evidence="4">
    <location>
        <begin position="240"/>
        <end position="254"/>
    </location>
</feature>
<dbReference type="InterPro" id="IPR045178">
    <property type="entry name" value="Fhl1/FHA1"/>
</dbReference>
<comment type="caution">
    <text evidence="7">The sequence shown here is derived from an EMBL/GenBank/DDBJ whole genome shotgun (WGS) entry which is preliminary data.</text>
</comment>
<dbReference type="PRINTS" id="PR01217">
    <property type="entry name" value="PRICHEXTENSN"/>
</dbReference>
<dbReference type="PROSITE" id="PS50039">
    <property type="entry name" value="FORK_HEAD_3"/>
    <property type="match status" value="1"/>
</dbReference>
<sequence length="1189" mass="124585">MTEPEPLVSLPSSVSNDAHDHPAIQSHTSDNVPLEQVPISVPVQDTQQTEADARAGVGVGAEEISAYFKLESALFTYYCQTLVVTIGRRPPVPPRPGDHQHVEGANANASGECVEEGKGVIMLPHEVLTLAGPSGTAQLDSTQPGISGGGSTPVVDVDLGQLKSVSRLHARIEYDEGEGCFVLAVLGRNGAWVDGEWYGSGRKAPLTARSRIQIATRVFYFVLPDTAPPRSPSPSSQCSRHSHFRSHSRSHSRTRSPDGSISLTRTATPRQRSPSVDIMSVASAESGGETQWVDIEPKPGPTRGKPSRKAPVGKAIGKGKGKGKMREKEKVVDVAPLRGKVGKGKGKGKGKGTTVSRDPKRNQPGSEPSTSKSVPSTSNTPSKSITALKGALGHLPIPNSEAEPPQRPAITFATHCYHAIKALGGRATLAEICQWMRERYEWFTCPEGLATNWESSVRHNLSSNKAFVAHKRKEGEKGKGFYWTFDPACEASFLERERKVRPNQSTSAQPQPLPPLLADDGTDVSIDVEADEDEVKGTGPPKRIDTSTVIDEAKRRRAEKEERRRLKAEKRERRERREKERALKAAKRLAAAGGPTVVPGVPGQPHPFFFPPYGQPYGLPPFIPPVQSGGGNGDGASAAPAPGTFMVKGPDGQMVPMPMPPPYMVPGPDGQMIPMPMPPYIIGAPSMPGGGKDGKPEGGQVPPQTFMVKGPDGQMVPAAVPPYGFPPYGYPYYLPQGPYWMSYAPTDGKTGETSGGGQDGASKDEISSSPVVKTEDITGGLGGRDEKTVSPQPQPQPHAPPWMMPSMMPYSHLGMMGMPHSATPGPSSAGGDIPPAALRVPALTIAAPTPSSVETSTLAPANTTRAQSTSPATLPSPAPIPIDSVAITSPAPALASATSTPVPAILTPISANSSTPIPPLSISTTPPTPVPAPALVPSTPAPLTSTPKPTPFTSNPPPDLSKVSIPIVVAPLPESYVPPPGNTATPYMALHEGKLWLAPDVFGRLTEERLGELRKLGMREVINTLQADIVQYLKDKMRSGAGVRGRGRGRARGRVGGGGGTPRPPPSASPAPGTPGATTLDTPEAPPAGAPSVSMSASTSNLDGSTADLGSLSSGTTVQTDHPDKLGGPAPTADGDPLVAVAVDETGSNTTAVSLGAEDVRTGLIRPREGDEEQAPESKKLRVDAIAAS</sequence>
<reference evidence="7 8" key="1">
    <citation type="journal article" date="2019" name="Fungal Biol. Biotechnol.">
        <title>Draft genome sequence of fastidious pathogen Ceratobasidium theobromae, which causes vascular-streak dieback in Theobroma cacao.</title>
        <authorList>
            <person name="Ali S.S."/>
            <person name="Asman A."/>
            <person name="Shao J."/>
            <person name="Firmansyah A.P."/>
            <person name="Susilo A.W."/>
            <person name="Rosmana A."/>
            <person name="McMahon P."/>
            <person name="Junaid M."/>
            <person name="Guest D."/>
            <person name="Kheng T.Y."/>
            <person name="Meinhardt L.W."/>
            <person name="Bailey B.A."/>
        </authorList>
    </citation>
    <scope>NUCLEOTIDE SEQUENCE [LARGE SCALE GENOMIC DNA]</scope>
    <source>
        <strain evidence="7 8">CT2</strain>
    </source>
</reference>
<feature type="compositionally biased region" description="Pro residues" evidence="4">
    <location>
        <begin position="948"/>
        <end position="958"/>
    </location>
</feature>
<feature type="compositionally biased region" description="Pro residues" evidence="4">
    <location>
        <begin position="792"/>
        <end position="803"/>
    </location>
</feature>
<feature type="compositionally biased region" description="Basic residues" evidence="4">
    <location>
        <begin position="340"/>
        <end position="350"/>
    </location>
</feature>
<comment type="subcellular location">
    <subcellularLocation>
        <location evidence="3">Nucleus</location>
    </subcellularLocation>
</comment>
<feature type="region of interest" description="Disordered" evidence="4">
    <location>
        <begin position="497"/>
        <end position="579"/>
    </location>
</feature>
<evidence type="ECO:0000259" key="5">
    <source>
        <dbReference type="PROSITE" id="PS50006"/>
    </source>
</evidence>
<dbReference type="AlphaFoldDB" id="A0A5N5QHK4"/>
<dbReference type="PROSITE" id="PS50006">
    <property type="entry name" value="FHA_DOMAIN"/>
    <property type="match status" value="1"/>
</dbReference>
<proteinExistence type="predicted"/>
<feature type="region of interest" description="Disordered" evidence="4">
    <location>
        <begin position="229"/>
        <end position="384"/>
    </location>
</feature>
<protein>
    <submittedName>
        <fullName evidence="7">Fork head transcription factor 1</fullName>
    </submittedName>
</protein>
<feature type="compositionally biased region" description="Pro residues" evidence="4">
    <location>
        <begin position="1062"/>
        <end position="1073"/>
    </location>
</feature>
<dbReference type="CDD" id="cd00059">
    <property type="entry name" value="FH_FOX"/>
    <property type="match status" value="1"/>
</dbReference>